<feature type="compositionally biased region" description="Basic and acidic residues" evidence="1">
    <location>
        <begin position="1"/>
        <end position="15"/>
    </location>
</feature>
<keyword evidence="3" id="KW-1185">Reference proteome</keyword>
<sequence length="77" mass="8277">MAERKRSTDGSRETDQILGQSSEQTPQQSGSAGGNLARAIGSEDEQKRRAEGRTGSSRVRKADEDKPGTSNLGTENR</sequence>
<gene>
    <name evidence="2" type="ORF">SAMN04489858_11279</name>
</gene>
<evidence type="ECO:0000313" key="3">
    <source>
        <dbReference type="Proteomes" id="UP000199180"/>
    </source>
</evidence>
<accession>A0A1I0HT17</accession>
<proteinExistence type="predicted"/>
<protein>
    <submittedName>
        <fullName evidence="2">Uncharacterized protein</fullName>
    </submittedName>
</protein>
<organism evidence="2 3">
    <name type="scientific">Paracoccus homiensis</name>
    <dbReference type="NCBI Taxonomy" id="364199"/>
    <lineage>
        <taxon>Bacteria</taxon>
        <taxon>Pseudomonadati</taxon>
        <taxon>Pseudomonadota</taxon>
        <taxon>Alphaproteobacteria</taxon>
        <taxon>Rhodobacterales</taxon>
        <taxon>Paracoccaceae</taxon>
        <taxon>Paracoccus</taxon>
    </lineage>
</organism>
<dbReference type="STRING" id="364199.SAMN04489858_11279"/>
<evidence type="ECO:0000256" key="1">
    <source>
        <dbReference type="SAM" id="MobiDB-lite"/>
    </source>
</evidence>
<feature type="compositionally biased region" description="Polar residues" evidence="1">
    <location>
        <begin position="68"/>
        <end position="77"/>
    </location>
</feature>
<reference evidence="2 3" key="1">
    <citation type="submission" date="2016-10" db="EMBL/GenBank/DDBJ databases">
        <authorList>
            <person name="de Groot N.N."/>
        </authorList>
    </citation>
    <scope>NUCLEOTIDE SEQUENCE [LARGE SCALE GENOMIC DNA]</scope>
    <source>
        <strain evidence="2 3">DSM 17862</strain>
    </source>
</reference>
<dbReference type="RefSeq" id="WP_090736569.1">
    <property type="nucleotide sequence ID" value="NZ_FOHO01000012.1"/>
</dbReference>
<feature type="compositionally biased region" description="Polar residues" evidence="1">
    <location>
        <begin position="17"/>
        <end position="30"/>
    </location>
</feature>
<dbReference type="AlphaFoldDB" id="A0A1I0HT17"/>
<dbReference type="EMBL" id="FOHO01000012">
    <property type="protein sequence ID" value="SET86456.1"/>
    <property type="molecule type" value="Genomic_DNA"/>
</dbReference>
<evidence type="ECO:0000313" key="2">
    <source>
        <dbReference type="EMBL" id="SET86456.1"/>
    </source>
</evidence>
<name>A0A1I0HT17_9RHOB</name>
<dbReference type="OrthoDB" id="7868955at2"/>
<dbReference type="Proteomes" id="UP000199180">
    <property type="component" value="Unassembled WGS sequence"/>
</dbReference>
<feature type="region of interest" description="Disordered" evidence="1">
    <location>
        <begin position="1"/>
        <end position="77"/>
    </location>
</feature>